<dbReference type="SUPFAM" id="SSF56935">
    <property type="entry name" value="Porins"/>
    <property type="match status" value="1"/>
</dbReference>
<evidence type="ECO:0000256" key="6">
    <source>
        <dbReference type="ARBA" id="ARBA00023237"/>
    </source>
</evidence>
<dbReference type="NCBIfam" id="TIGR01782">
    <property type="entry name" value="TonB-Xanth-Caul"/>
    <property type="match status" value="1"/>
</dbReference>
<feature type="domain" description="TonB-dependent receptor-like beta-barrel" evidence="7">
    <location>
        <begin position="438"/>
        <end position="881"/>
    </location>
</feature>
<keyword evidence="5" id="KW-0472">Membrane</keyword>
<sequence length="915" mass="99451">MTSQAAHSRAPLPPDGRRVLPLLSLAALLAAAPVFAQSSDAATKKADAQAPAEASSDSSDQTIRMDTYVVTGYQRSLALSLDTKRNANAIVDVITAEDVGKFPDTNVAESLSHVPGVTVDRLFGQGERVSILGTDPNLNRTLLNGEDVASGDWFILDAPSRQFNYTLLAPEVIGQAEVYKSSEAWLPEGSIGGTIMLHTRNPLDTRQYAFSGSAGDMYNDRDKHNDYSFSQVASVHNKDKTFGIMVGIQSSREHLRRDGVEALGTVSAGAASPATGIDPAAPAGSVNLTNPTALLPNAINAALFQQVRERTGGNIVIDARPSEYLDFEANVLHSKVNDNNFNTSYYGFPGWWRGAVIQNGSIVNNIVDSASISQNIGVMDLFYRVAAVKTDAYDQKLTFHNDAISVSEHAGYTQATGGTQAQYYIEPLLGAPGAGVGTTSYTYTGGVSNPGFTWGKSGVNTDPTAWTVGGPWWNGNVASDPEKDQESYAQLDATYSPRNSVITKVRAGVRYTDHITSQNWYNISLVTLPSTTLASFNPSLTPSNYLSGLPNITTDMSSHVMIDPTALYKAVYASPYQAGSSMNMQQALAAGEGFQPTQSFEVDETTKAGYGQADFQQGKLSGNVGLRWVQTTTTSKGWAVSGSTTTPIAMKKTYDNFLPSLNLAYSVNHDFIVRAAAAEVIARPNYADLSSSVMLYDSIRTGVGGNPKLDPYKSTNFDLSGEWYFSKDSALAVSFFYKDISNYILKSNGTESYFNQNLGKVTPYLISRPENAGHAKSQGFSVYYQHTFPYGLGVTANYTYVDASGENGAELPYASKNQINFSPYIQHGKFLFRLTYAWRSDYFTNVDRGNNVYTRAYTELDANASYAITKHLSLTVACENLLDETYYIYAKVPANMFQAEYKNGRRLQAGLHWNF</sequence>
<dbReference type="InterPro" id="IPR012910">
    <property type="entry name" value="Plug_dom"/>
</dbReference>
<dbReference type="InterPro" id="IPR037066">
    <property type="entry name" value="Plug_dom_sf"/>
</dbReference>
<evidence type="ECO:0000256" key="1">
    <source>
        <dbReference type="ARBA" id="ARBA00004571"/>
    </source>
</evidence>
<dbReference type="EMBL" id="MLJW01000037">
    <property type="protein sequence ID" value="OIR07478.1"/>
    <property type="molecule type" value="Genomic_DNA"/>
</dbReference>
<dbReference type="AlphaFoldDB" id="A0A1J5T5S3"/>
<dbReference type="PROSITE" id="PS52016">
    <property type="entry name" value="TONB_DEPENDENT_REC_3"/>
    <property type="match status" value="1"/>
</dbReference>
<name>A0A1J5T5S3_9ZZZZ</name>
<dbReference type="GO" id="GO:0009279">
    <property type="term" value="C:cell outer membrane"/>
    <property type="evidence" value="ECO:0007669"/>
    <property type="project" value="UniProtKB-SubCell"/>
</dbReference>
<evidence type="ECO:0000256" key="4">
    <source>
        <dbReference type="ARBA" id="ARBA00023077"/>
    </source>
</evidence>
<keyword evidence="6" id="KW-0998">Cell outer membrane</keyword>
<comment type="caution">
    <text evidence="9">The sequence shown here is derived from an EMBL/GenBank/DDBJ whole genome shotgun (WGS) entry which is preliminary data.</text>
</comment>
<keyword evidence="3" id="KW-0812">Transmembrane</keyword>
<keyword evidence="4" id="KW-0798">TonB box</keyword>
<proteinExistence type="predicted"/>
<dbReference type="PANTHER" id="PTHR40980">
    <property type="entry name" value="PLUG DOMAIN-CONTAINING PROTEIN"/>
    <property type="match status" value="1"/>
</dbReference>
<dbReference type="InterPro" id="IPR010104">
    <property type="entry name" value="TonB_rcpt_bac"/>
</dbReference>
<dbReference type="CDD" id="cd01347">
    <property type="entry name" value="ligand_gated_channel"/>
    <property type="match status" value="1"/>
</dbReference>
<evidence type="ECO:0000259" key="8">
    <source>
        <dbReference type="Pfam" id="PF07715"/>
    </source>
</evidence>
<dbReference type="Gene3D" id="2.170.130.10">
    <property type="entry name" value="TonB-dependent receptor, plug domain"/>
    <property type="match status" value="1"/>
</dbReference>
<comment type="subcellular location">
    <subcellularLocation>
        <location evidence="1">Cell outer membrane</location>
        <topology evidence="1">Multi-pass membrane protein</topology>
    </subcellularLocation>
</comment>
<dbReference type="InterPro" id="IPR039426">
    <property type="entry name" value="TonB-dep_rcpt-like"/>
</dbReference>
<organism evidence="9">
    <name type="scientific">mine drainage metagenome</name>
    <dbReference type="NCBI Taxonomy" id="410659"/>
    <lineage>
        <taxon>unclassified sequences</taxon>
        <taxon>metagenomes</taxon>
        <taxon>ecological metagenomes</taxon>
    </lineage>
</organism>
<dbReference type="Pfam" id="PF07715">
    <property type="entry name" value="Plug"/>
    <property type="match status" value="1"/>
</dbReference>
<dbReference type="Pfam" id="PF00593">
    <property type="entry name" value="TonB_dep_Rec_b-barrel"/>
    <property type="match status" value="1"/>
</dbReference>
<evidence type="ECO:0000256" key="5">
    <source>
        <dbReference type="ARBA" id="ARBA00023136"/>
    </source>
</evidence>
<evidence type="ECO:0000256" key="2">
    <source>
        <dbReference type="ARBA" id="ARBA00022448"/>
    </source>
</evidence>
<dbReference type="PANTHER" id="PTHR40980:SF3">
    <property type="entry name" value="TONB-DEPENDENT RECEPTOR-LIKE BETA-BARREL DOMAIN-CONTAINING PROTEIN"/>
    <property type="match status" value="1"/>
</dbReference>
<reference evidence="9" key="1">
    <citation type="submission" date="2016-10" db="EMBL/GenBank/DDBJ databases">
        <title>Sequence of Gallionella enrichment culture.</title>
        <authorList>
            <person name="Poehlein A."/>
            <person name="Muehling M."/>
            <person name="Daniel R."/>
        </authorList>
    </citation>
    <scope>NUCLEOTIDE SEQUENCE</scope>
</reference>
<dbReference type="InterPro" id="IPR036942">
    <property type="entry name" value="Beta-barrel_TonB_sf"/>
</dbReference>
<dbReference type="Gene3D" id="2.40.170.20">
    <property type="entry name" value="TonB-dependent receptor, beta-barrel domain"/>
    <property type="match status" value="1"/>
</dbReference>
<gene>
    <name evidence="9" type="primary">btuB_11</name>
    <name evidence="9" type="ORF">GALL_104370</name>
</gene>
<keyword evidence="2" id="KW-0813">Transport</keyword>
<dbReference type="InterPro" id="IPR000531">
    <property type="entry name" value="Beta-barrel_TonB"/>
</dbReference>
<evidence type="ECO:0000313" key="9">
    <source>
        <dbReference type="EMBL" id="OIR07478.1"/>
    </source>
</evidence>
<protein>
    <submittedName>
        <fullName evidence="9">Vitamin B12 transporter BtuB</fullName>
    </submittedName>
</protein>
<feature type="domain" description="TonB-dependent receptor plug" evidence="8">
    <location>
        <begin position="84"/>
        <end position="194"/>
    </location>
</feature>
<evidence type="ECO:0000259" key="7">
    <source>
        <dbReference type="Pfam" id="PF00593"/>
    </source>
</evidence>
<accession>A0A1J5T5S3</accession>
<evidence type="ECO:0000256" key="3">
    <source>
        <dbReference type="ARBA" id="ARBA00022692"/>
    </source>
</evidence>